<dbReference type="EMBL" id="KI913999">
    <property type="protein sequence ID" value="ETV92525.1"/>
    <property type="molecule type" value="Genomic_DNA"/>
</dbReference>
<dbReference type="GeneID" id="20090255"/>
<dbReference type="InterPro" id="IPR051831">
    <property type="entry name" value="Bromodomain_contain_prot"/>
</dbReference>
<evidence type="ECO:0000256" key="2">
    <source>
        <dbReference type="PROSITE-ProRule" id="PRU00035"/>
    </source>
</evidence>
<reference evidence="5" key="1">
    <citation type="submission" date="2013-12" db="EMBL/GenBank/DDBJ databases">
        <title>The Genome Sequence of Aphanomyces invadans NJM9701.</title>
        <authorList>
            <consortium name="The Broad Institute Genomics Platform"/>
            <person name="Russ C."/>
            <person name="Tyler B."/>
            <person name="van West P."/>
            <person name="Dieguez-Uribeondo J."/>
            <person name="Young S.K."/>
            <person name="Zeng Q."/>
            <person name="Gargeya S."/>
            <person name="Fitzgerald M."/>
            <person name="Abouelleil A."/>
            <person name="Alvarado L."/>
            <person name="Chapman S.B."/>
            <person name="Gainer-Dewar J."/>
            <person name="Goldberg J."/>
            <person name="Griggs A."/>
            <person name="Gujja S."/>
            <person name="Hansen M."/>
            <person name="Howarth C."/>
            <person name="Imamovic A."/>
            <person name="Ireland A."/>
            <person name="Larimer J."/>
            <person name="McCowan C."/>
            <person name="Murphy C."/>
            <person name="Pearson M."/>
            <person name="Poon T.W."/>
            <person name="Priest M."/>
            <person name="Roberts A."/>
            <person name="Saif S."/>
            <person name="Shea T."/>
            <person name="Sykes S."/>
            <person name="Wortman J."/>
            <person name="Nusbaum C."/>
            <person name="Birren B."/>
        </authorList>
    </citation>
    <scope>NUCLEOTIDE SEQUENCE [LARGE SCALE GENOMIC DNA]</scope>
    <source>
        <strain evidence="5">NJM9701</strain>
    </source>
</reference>
<dbReference type="AlphaFoldDB" id="A0A024TED8"/>
<evidence type="ECO:0000256" key="3">
    <source>
        <dbReference type="SAM" id="MobiDB-lite"/>
    </source>
</evidence>
<dbReference type="RefSeq" id="XP_008878832.1">
    <property type="nucleotide sequence ID" value="XM_008880610.1"/>
</dbReference>
<feature type="region of interest" description="Disordered" evidence="3">
    <location>
        <begin position="298"/>
        <end position="355"/>
    </location>
</feature>
<dbReference type="PRINTS" id="PR00503">
    <property type="entry name" value="BROMODOMAIN"/>
</dbReference>
<dbReference type="PANTHER" id="PTHR22881:SF27">
    <property type="entry name" value="BROMODOMAIN CONTAINING 7_9"/>
    <property type="match status" value="1"/>
</dbReference>
<protein>
    <recommendedName>
        <fullName evidence="4">Bromo domain-containing protein</fullName>
    </recommendedName>
</protein>
<sequence>MARMLPSRRSISSKEPKEFLQDVMTQTLAALQKKDVYELFARPVDVRAVPDYLDKVLTPMDFSTIQEKVSRRQYASFDEFKVDVVVVFNNAQNYNMEHTVYFREATKLAQIANVLFHDADIALDANKRQYRAYSSTTSSSTTKKQNNLCTIVDESASNAPDTEMEMVPPTFDLGIFQPADPLPPQQDDYLADNDKDGDELFHDMCSQDLDGYHTDDSYVFDAVIHDPEHDPHDDAIAANALQGVDDVSDIDSDDSSLSDGIDFMDDFATRSGARVEATAPPLQCHGPPDKENIVPTVSTTKQARHRQDNSGWIPRKRTTASVALSQPGKRLSPSSSSAPKKTPYKSIFGLHQPLPPRSRQALMDVFVVHPTTDSS</sequence>
<dbReference type="PANTHER" id="PTHR22881">
    <property type="entry name" value="BROMODOMAIN CONTAINING PROTEIN"/>
    <property type="match status" value="1"/>
</dbReference>
<dbReference type="STRING" id="157072.A0A024TED8"/>
<evidence type="ECO:0000256" key="1">
    <source>
        <dbReference type="ARBA" id="ARBA00023117"/>
    </source>
</evidence>
<dbReference type="SMART" id="SM00297">
    <property type="entry name" value="BROMO"/>
    <property type="match status" value="1"/>
</dbReference>
<dbReference type="Pfam" id="PF00439">
    <property type="entry name" value="Bromodomain"/>
    <property type="match status" value="1"/>
</dbReference>
<dbReference type="VEuPathDB" id="FungiDB:H310_13205"/>
<accession>A0A024TED8</accession>
<keyword evidence="1 2" id="KW-0103">Bromodomain</keyword>
<evidence type="ECO:0000259" key="4">
    <source>
        <dbReference type="PROSITE" id="PS50014"/>
    </source>
</evidence>
<proteinExistence type="predicted"/>
<dbReference type="InterPro" id="IPR036427">
    <property type="entry name" value="Bromodomain-like_sf"/>
</dbReference>
<dbReference type="OrthoDB" id="21449at2759"/>
<evidence type="ECO:0000313" key="5">
    <source>
        <dbReference type="EMBL" id="ETV92525.1"/>
    </source>
</evidence>
<dbReference type="CDD" id="cd04369">
    <property type="entry name" value="Bromodomain"/>
    <property type="match status" value="1"/>
</dbReference>
<feature type="compositionally biased region" description="Low complexity" evidence="3">
    <location>
        <begin position="325"/>
        <end position="346"/>
    </location>
</feature>
<dbReference type="eggNOG" id="KOG0955">
    <property type="taxonomic scope" value="Eukaryota"/>
</dbReference>
<gene>
    <name evidence="5" type="ORF">H310_13205</name>
</gene>
<name>A0A024TED8_9STRA</name>
<organism evidence="5">
    <name type="scientific">Aphanomyces invadans</name>
    <dbReference type="NCBI Taxonomy" id="157072"/>
    <lineage>
        <taxon>Eukaryota</taxon>
        <taxon>Sar</taxon>
        <taxon>Stramenopiles</taxon>
        <taxon>Oomycota</taxon>
        <taxon>Saprolegniomycetes</taxon>
        <taxon>Saprolegniales</taxon>
        <taxon>Verrucalvaceae</taxon>
        <taxon>Aphanomyces</taxon>
    </lineage>
</organism>
<dbReference type="PROSITE" id="PS50014">
    <property type="entry name" value="BROMODOMAIN_2"/>
    <property type="match status" value="1"/>
</dbReference>
<feature type="domain" description="Bromo" evidence="4">
    <location>
        <begin position="32"/>
        <end position="102"/>
    </location>
</feature>
<dbReference type="Gene3D" id="1.20.920.10">
    <property type="entry name" value="Bromodomain-like"/>
    <property type="match status" value="1"/>
</dbReference>
<dbReference type="InterPro" id="IPR001487">
    <property type="entry name" value="Bromodomain"/>
</dbReference>
<dbReference type="SUPFAM" id="SSF47370">
    <property type="entry name" value="Bromodomain"/>
    <property type="match status" value="1"/>
</dbReference>